<protein>
    <recommendedName>
        <fullName evidence="1">Schlafen AlbA-2 domain-containing protein</fullName>
    </recommendedName>
</protein>
<organism evidence="2 3">
    <name type="scientific">Olivibacter ginsenosidimutans</name>
    <dbReference type="NCBI Taxonomy" id="1176537"/>
    <lineage>
        <taxon>Bacteria</taxon>
        <taxon>Pseudomonadati</taxon>
        <taxon>Bacteroidota</taxon>
        <taxon>Sphingobacteriia</taxon>
        <taxon>Sphingobacteriales</taxon>
        <taxon>Sphingobacteriaceae</taxon>
        <taxon>Olivibacter</taxon>
    </lineage>
</organism>
<reference evidence="3" key="1">
    <citation type="journal article" date="2019" name="Int. J. Syst. Evol. Microbiol.">
        <title>The Global Catalogue of Microorganisms (GCM) 10K type strain sequencing project: providing services to taxonomists for standard genome sequencing and annotation.</title>
        <authorList>
            <consortium name="The Broad Institute Genomics Platform"/>
            <consortium name="The Broad Institute Genome Sequencing Center for Infectious Disease"/>
            <person name="Wu L."/>
            <person name="Ma J."/>
        </authorList>
    </citation>
    <scope>NUCLEOTIDE SEQUENCE [LARGE SCALE GENOMIC DNA]</scope>
    <source>
        <strain evidence="3">JCM 18200</strain>
    </source>
</reference>
<feature type="domain" description="Schlafen AlbA-2" evidence="1">
    <location>
        <begin position="17"/>
        <end position="95"/>
    </location>
</feature>
<name>A0ABP9BTL4_9SPHI</name>
<comment type="caution">
    <text evidence="2">The sequence shown here is derived from an EMBL/GenBank/DDBJ whole genome shotgun (WGS) entry which is preliminary data.</text>
</comment>
<keyword evidence="3" id="KW-1185">Reference proteome</keyword>
<gene>
    <name evidence="2" type="ORF">GCM10023231_31390</name>
</gene>
<dbReference type="Gene3D" id="3.30.950.30">
    <property type="entry name" value="Schlafen, AAA domain"/>
    <property type="match status" value="1"/>
</dbReference>
<evidence type="ECO:0000313" key="2">
    <source>
        <dbReference type="EMBL" id="GAA4800344.1"/>
    </source>
</evidence>
<dbReference type="InterPro" id="IPR038461">
    <property type="entry name" value="Schlafen_AlbA_2_dom_sf"/>
</dbReference>
<dbReference type="Proteomes" id="UP001501411">
    <property type="component" value="Unassembled WGS sequence"/>
</dbReference>
<sequence>MALPVNIEDLLHGQVVEWERLEFKRGWNPEEVIHTICAFANDLNNWGGGYIIIGIAEQNGQAVFPAEGIDPQRIDGIQGEVLSLANQLQPNYFPRSHMY</sequence>
<dbReference type="Pfam" id="PF04326">
    <property type="entry name" value="SLFN_AlbA_2"/>
    <property type="match status" value="1"/>
</dbReference>
<evidence type="ECO:0000259" key="1">
    <source>
        <dbReference type="Pfam" id="PF04326"/>
    </source>
</evidence>
<accession>A0ABP9BTL4</accession>
<dbReference type="EMBL" id="BAABIQ010000041">
    <property type="protein sequence ID" value="GAA4800344.1"/>
    <property type="molecule type" value="Genomic_DNA"/>
</dbReference>
<dbReference type="RefSeq" id="WP_345232965.1">
    <property type="nucleotide sequence ID" value="NZ_BAABIQ010000041.1"/>
</dbReference>
<evidence type="ECO:0000313" key="3">
    <source>
        <dbReference type="Proteomes" id="UP001501411"/>
    </source>
</evidence>
<proteinExistence type="predicted"/>
<dbReference type="InterPro" id="IPR007421">
    <property type="entry name" value="Schlafen_AlbA_2_dom"/>
</dbReference>